<keyword evidence="3" id="KW-1185">Reference proteome</keyword>
<evidence type="ECO:0000313" key="3">
    <source>
        <dbReference type="Proteomes" id="UP001445076"/>
    </source>
</evidence>
<evidence type="ECO:0000313" key="2">
    <source>
        <dbReference type="EMBL" id="KAK8722553.1"/>
    </source>
</evidence>
<protein>
    <submittedName>
        <fullName evidence="2">Uncharacterized protein</fullName>
    </submittedName>
</protein>
<dbReference type="EMBL" id="JARKIK010000095">
    <property type="protein sequence ID" value="KAK8722553.1"/>
    <property type="molecule type" value="Genomic_DNA"/>
</dbReference>
<evidence type="ECO:0000256" key="1">
    <source>
        <dbReference type="SAM" id="MobiDB-lite"/>
    </source>
</evidence>
<reference evidence="2 3" key="1">
    <citation type="journal article" date="2024" name="BMC Genomics">
        <title>Genome assembly of redclaw crayfish (Cherax quadricarinatus) provides insights into its immune adaptation and hypoxia tolerance.</title>
        <authorList>
            <person name="Liu Z."/>
            <person name="Zheng J."/>
            <person name="Li H."/>
            <person name="Fang K."/>
            <person name="Wang S."/>
            <person name="He J."/>
            <person name="Zhou D."/>
            <person name="Weng S."/>
            <person name="Chi M."/>
            <person name="Gu Z."/>
            <person name="He J."/>
            <person name="Li F."/>
            <person name="Wang M."/>
        </authorList>
    </citation>
    <scope>NUCLEOTIDE SEQUENCE [LARGE SCALE GENOMIC DNA]</scope>
    <source>
        <strain evidence="2">ZL_2023a</strain>
    </source>
</reference>
<comment type="caution">
    <text evidence="2">The sequence shown here is derived from an EMBL/GenBank/DDBJ whole genome shotgun (WGS) entry which is preliminary data.</text>
</comment>
<organism evidence="2 3">
    <name type="scientific">Cherax quadricarinatus</name>
    <name type="common">Australian red claw crayfish</name>
    <dbReference type="NCBI Taxonomy" id="27406"/>
    <lineage>
        <taxon>Eukaryota</taxon>
        <taxon>Metazoa</taxon>
        <taxon>Ecdysozoa</taxon>
        <taxon>Arthropoda</taxon>
        <taxon>Crustacea</taxon>
        <taxon>Multicrustacea</taxon>
        <taxon>Malacostraca</taxon>
        <taxon>Eumalacostraca</taxon>
        <taxon>Eucarida</taxon>
        <taxon>Decapoda</taxon>
        <taxon>Pleocyemata</taxon>
        <taxon>Astacidea</taxon>
        <taxon>Parastacoidea</taxon>
        <taxon>Parastacidae</taxon>
        <taxon>Cherax</taxon>
    </lineage>
</organism>
<gene>
    <name evidence="2" type="ORF">OTU49_012270</name>
</gene>
<proteinExistence type="predicted"/>
<dbReference type="AlphaFoldDB" id="A0AAW0VZG3"/>
<accession>A0AAW0VZG3</accession>
<feature type="region of interest" description="Disordered" evidence="1">
    <location>
        <begin position="152"/>
        <end position="192"/>
    </location>
</feature>
<dbReference type="Proteomes" id="UP001445076">
    <property type="component" value="Unassembled WGS sequence"/>
</dbReference>
<name>A0AAW0VZG3_CHEQU</name>
<sequence>MAGETGYVEIQRIRNKEEHGDDVLPLTLNGLLNAEERDNDICLDVISDFSGRPSLCHDPECAPVPALDNEDGTLLLHPTDLQIILEDQNTSPDHDDFLRNIEASPWGVLETLSIPGLEDILEDQSTGEATDSNAVQQIVRVNLADTDWERLEDVSDPLETTQDSEQSAKRKASFPVEDSPPLKKHRPEEDEC</sequence>